<comment type="similarity">
    <text evidence="9">Belongs to the histone deacetylase family. HD Type 1 subfamily.</text>
</comment>
<sequence length="585" mass="66381">MYPPIDESVPNGGKSHKRVAYIYDSDVSLFMYEPGHNMKPFRVKMTHSLVTQYGLHKKMEIFRAKPASRLEMTRFHTDEYINFLYRITPENINDYALEQQKHGIGWDCPVFDGLFDFCSISTGGSLEAAARLARNKCDIAINWAGGLHHAKKESAGGFCYVNDIVLGILELLRTYKRVLYIDIDIHHGDGVEEAFYTTDRVMTVSFHKYGDFYPGTGEVRDIGVGPGKGYAVNFPLRDGIDDPSYKFIFESVISKVMEYYRPEAVVLQCGTDSLSGDRLGGFNLSMRGHANCVAFVKSFNVPTIILGGGGYTMRNVARTWTYETALLLEQTLSPVLPFNEYYEYYGPDYDLDVRAANVTNANSYEYLEKIQTRIIENLKSIAFYPSVQMQDVPREPMFTHMTEEEETRLDDLEEDNNKDTRHNPRAWDKRVENDLELEESDTEDDRRRITQTRKLSKDLSTLSNEINSKEAEVSPTPGPTLGDTAPPVVGNDDENDRSTNESTIHVSEDIEMQNQKPLEEEVKTSTVSVSEDIVMDDPGKLEESEDVEMDDSRKLEESKDDEQAGTKLDEDAQKTPVIEVEANTE</sequence>
<evidence type="ECO:0000256" key="6">
    <source>
        <dbReference type="ARBA" id="ARBA00023015"/>
    </source>
</evidence>
<evidence type="ECO:0000256" key="5">
    <source>
        <dbReference type="ARBA" id="ARBA00022853"/>
    </source>
</evidence>
<dbReference type="GO" id="GO:0033698">
    <property type="term" value="C:Rpd3L complex"/>
    <property type="evidence" value="ECO:0007669"/>
    <property type="project" value="UniProtKB-ARBA"/>
</dbReference>
<dbReference type="PANTHER" id="PTHR10625">
    <property type="entry name" value="HISTONE DEACETYLASE HDAC1-RELATED"/>
    <property type="match status" value="1"/>
</dbReference>
<dbReference type="PANTHER" id="PTHR10625:SF10">
    <property type="entry name" value="HISTONE DEACETYLASE HDAC1"/>
    <property type="match status" value="1"/>
</dbReference>
<name>A0A3E2H5C8_SCYLI</name>
<dbReference type="EMBL" id="NCSJ02000158">
    <property type="protein sequence ID" value="RFU28588.1"/>
    <property type="molecule type" value="Genomic_DNA"/>
</dbReference>
<dbReference type="InterPro" id="IPR023801">
    <property type="entry name" value="His_deacetylse_dom"/>
</dbReference>
<dbReference type="OMA" id="DDADERC"/>
<dbReference type="FunFam" id="3.40.800.20:FF:000001">
    <property type="entry name" value="Histone deacetylase"/>
    <property type="match status" value="1"/>
</dbReference>
<evidence type="ECO:0000256" key="3">
    <source>
        <dbReference type="ARBA" id="ARBA00022491"/>
    </source>
</evidence>
<dbReference type="GO" id="GO:0031507">
    <property type="term" value="P:heterochromatin formation"/>
    <property type="evidence" value="ECO:0007669"/>
    <property type="project" value="TreeGrafter"/>
</dbReference>
<feature type="non-terminal residue" evidence="12">
    <location>
        <position position="585"/>
    </location>
</feature>
<dbReference type="PRINTS" id="PR01270">
    <property type="entry name" value="HDASUPER"/>
</dbReference>
<feature type="compositionally biased region" description="Basic and acidic residues" evidence="10">
    <location>
        <begin position="415"/>
        <end position="425"/>
    </location>
</feature>
<feature type="domain" description="Histone deacetylase" evidence="11">
    <location>
        <begin position="36"/>
        <end position="326"/>
    </location>
</feature>
<evidence type="ECO:0000256" key="4">
    <source>
        <dbReference type="ARBA" id="ARBA00022801"/>
    </source>
</evidence>
<evidence type="ECO:0000256" key="7">
    <source>
        <dbReference type="ARBA" id="ARBA00023163"/>
    </source>
</evidence>
<dbReference type="InterPro" id="IPR000286">
    <property type="entry name" value="HDACs"/>
</dbReference>
<keyword evidence="6" id="KW-0805">Transcription regulation</keyword>
<dbReference type="PRINTS" id="PR01271">
    <property type="entry name" value="HISDACETLASE"/>
</dbReference>
<feature type="region of interest" description="Disordered" evidence="10">
    <location>
        <begin position="459"/>
        <end position="585"/>
    </location>
</feature>
<keyword evidence="3" id="KW-0678">Repressor</keyword>
<keyword evidence="7" id="KW-0804">Transcription</keyword>
<evidence type="ECO:0000256" key="1">
    <source>
        <dbReference type="ARBA" id="ARBA00004123"/>
    </source>
</evidence>
<dbReference type="GO" id="GO:0070210">
    <property type="term" value="C:Rpd3L-Expanded complex"/>
    <property type="evidence" value="ECO:0007669"/>
    <property type="project" value="TreeGrafter"/>
</dbReference>
<comment type="caution">
    <text evidence="12">The sequence shown here is derived from an EMBL/GenBank/DDBJ whole genome shotgun (WGS) entry which is preliminary data.</text>
</comment>
<feature type="non-terminal residue" evidence="12">
    <location>
        <position position="1"/>
    </location>
</feature>
<dbReference type="STRING" id="5539.A0A3E2H5C8"/>
<reference evidence="12 13" key="1">
    <citation type="submission" date="2018-05" db="EMBL/GenBank/DDBJ databases">
        <title>Draft genome sequence of Scytalidium lignicola DSM 105466, a ubiquitous saprotrophic fungus.</title>
        <authorList>
            <person name="Buettner E."/>
            <person name="Gebauer A.M."/>
            <person name="Hofrichter M."/>
            <person name="Liers C."/>
            <person name="Kellner H."/>
        </authorList>
    </citation>
    <scope>NUCLEOTIDE SEQUENCE [LARGE SCALE GENOMIC DNA]</scope>
    <source>
        <strain evidence="12 13">DSM 105466</strain>
    </source>
</reference>
<keyword evidence="13" id="KW-1185">Reference proteome</keyword>
<dbReference type="GO" id="GO:0032221">
    <property type="term" value="C:Rpd3S complex"/>
    <property type="evidence" value="ECO:0007669"/>
    <property type="project" value="UniProtKB-ARBA"/>
</dbReference>
<dbReference type="OrthoDB" id="1918432at2759"/>
<dbReference type="GO" id="GO:0141221">
    <property type="term" value="F:histone deacetylase activity, hydrolytic mechanism"/>
    <property type="evidence" value="ECO:0007669"/>
    <property type="project" value="UniProtKB-EC"/>
</dbReference>
<keyword evidence="4" id="KW-0378">Hydrolase</keyword>
<evidence type="ECO:0000259" key="11">
    <source>
        <dbReference type="Pfam" id="PF00850"/>
    </source>
</evidence>
<evidence type="ECO:0000313" key="13">
    <source>
        <dbReference type="Proteomes" id="UP000258309"/>
    </source>
</evidence>
<proteinExistence type="inferred from homology"/>
<dbReference type="Gene3D" id="3.40.800.20">
    <property type="entry name" value="Histone deacetylase domain"/>
    <property type="match status" value="1"/>
</dbReference>
<evidence type="ECO:0000256" key="9">
    <source>
        <dbReference type="ARBA" id="ARBA00061569"/>
    </source>
</evidence>
<dbReference type="InterPro" id="IPR023696">
    <property type="entry name" value="Ureohydrolase_dom_sf"/>
</dbReference>
<dbReference type="AlphaFoldDB" id="A0A3E2H5C8"/>
<accession>A0A3E2H5C8</accession>
<keyword evidence="8" id="KW-0539">Nucleus</keyword>
<evidence type="ECO:0000313" key="12">
    <source>
        <dbReference type="EMBL" id="RFU28588.1"/>
    </source>
</evidence>
<feature type="compositionally biased region" description="Basic and acidic residues" evidence="10">
    <location>
        <begin position="550"/>
        <end position="573"/>
    </location>
</feature>
<dbReference type="Pfam" id="PF00850">
    <property type="entry name" value="Hist_deacetyl"/>
    <property type="match status" value="1"/>
</dbReference>
<gene>
    <name evidence="12" type="ORF">B7463_g7749</name>
</gene>
<evidence type="ECO:0000256" key="8">
    <source>
        <dbReference type="ARBA" id="ARBA00023242"/>
    </source>
</evidence>
<feature type="region of interest" description="Disordered" evidence="10">
    <location>
        <begin position="401"/>
        <end position="425"/>
    </location>
</feature>
<dbReference type="EC" id="3.5.1.98" evidence="2"/>
<dbReference type="InterPro" id="IPR003084">
    <property type="entry name" value="HDAC_I/II"/>
</dbReference>
<dbReference type="Proteomes" id="UP000258309">
    <property type="component" value="Unassembled WGS sequence"/>
</dbReference>
<keyword evidence="5" id="KW-0156">Chromatin regulator</keyword>
<dbReference type="SUPFAM" id="SSF52768">
    <property type="entry name" value="Arginase/deacetylase"/>
    <property type="match status" value="1"/>
</dbReference>
<evidence type="ECO:0000256" key="2">
    <source>
        <dbReference type="ARBA" id="ARBA00012111"/>
    </source>
</evidence>
<organism evidence="12 13">
    <name type="scientific">Scytalidium lignicola</name>
    <name type="common">Hyphomycete</name>
    <dbReference type="NCBI Taxonomy" id="5539"/>
    <lineage>
        <taxon>Eukaryota</taxon>
        <taxon>Fungi</taxon>
        <taxon>Dikarya</taxon>
        <taxon>Ascomycota</taxon>
        <taxon>Pezizomycotina</taxon>
        <taxon>Leotiomycetes</taxon>
        <taxon>Leotiomycetes incertae sedis</taxon>
        <taxon>Scytalidium</taxon>
    </lineage>
</organism>
<feature type="compositionally biased region" description="Acidic residues" evidence="10">
    <location>
        <begin position="403"/>
        <end position="414"/>
    </location>
</feature>
<dbReference type="InterPro" id="IPR037138">
    <property type="entry name" value="His_deacetylse_dom_sf"/>
</dbReference>
<comment type="subcellular location">
    <subcellularLocation>
        <location evidence="1">Nucleus</location>
    </subcellularLocation>
</comment>
<protein>
    <recommendedName>
        <fullName evidence="2">histone deacetylase</fullName>
        <ecNumber evidence="2">3.5.1.98</ecNumber>
    </recommendedName>
</protein>
<evidence type="ECO:0000256" key="10">
    <source>
        <dbReference type="SAM" id="MobiDB-lite"/>
    </source>
</evidence>